<keyword evidence="2" id="KW-1185">Reference proteome</keyword>
<dbReference type="Proteomes" id="UP000324832">
    <property type="component" value="Unassembled WGS sequence"/>
</dbReference>
<name>A0A5E4R2T3_9NEOP</name>
<gene>
    <name evidence="1" type="ORF">LSINAPIS_LOCUS13696</name>
</gene>
<dbReference type="EMBL" id="FZQP02006799">
    <property type="protein sequence ID" value="VVD03778.1"/>
    <property type="molecule type" value="Genomic_DNA"/>
</dbReference>
<evidence type="ECO:0000313" key="2">
    <source>
        <dbReference type="Proteomes" id="UP000324832"/>
    </source>
</evidence>
<protein>
    <submittedName>
        <fullName evidence="1">Uncharacterized protein</fullName>
    </submittedName>
</protein>
<organism evidence="1 2">
    <name type="scientific">Leptidea sinapis</name>
    <dbReference type="NCBI Taxonomy" id="189913"/>
    <lineage>
        <taxon>Eukaryota</taxon>
        <taxon>Metazoa</taxon>
        <taxon>Ecdysozoa</taxon>
        <taxon>Arthropoda</taxon>
        <taxon>Hexapoda</taxon>
        <taxon>Insecta</taxon>
        <taxon>Pterygota</taxon>
        <taxon>Neoptera</taxon>
        <taxon>Endopterygota</taxon>
        <taxon>Lepidoptera</taxon>
        <taxon>Glossata</taxon>
        <taxon>Ditrysia</taxon>
        <taxon>Papilionoidea</taxon>
        <taxon>Pieridae</taxon>
        <taxon>Dismorphiinae</taxon>
        <taxon>Leptidea</taxon>
    </lineage>
</organism>
<sequence>MRSVTLAYVEERQERGVGGQEGLGQREPAVGRVVERALQPLRRQRVRGVAVQGDEVARQGAAALRAHGVALVRHGARADLRRLERFLDLLARGQDADVGAHLVNCGSEPGQRGDHFQVHLPRENPLEFVGEGGQPADDGGQARQQQLQSVAQHDEVGVVTHVARGGAQVQYGCSPRAALGQRVHVRHHVVPHGPLVLRRRREVDVVHRTLQLRDLLLRYVQAELLEHTSCEWDSTLLTNKKVVRKVHRAAMVSVQTIATIVVKVFKIVGLAVGSLCVIQGAVYLLDTALSVIHYMKEM</sequence>
<proteinExistence type="predicted"/>
<reference evidence="1 2" key="1">
    <citation type="submission" date="2017-07" db="EMBL/GenBank/DDBJ databases">
        <authorList>
            <person name="Talla V."/>
            <person name="Backstrom N."/>
        </authorList>
    </citation>
    <scope>NUCLEOTIDE SEQUENCE [LARGE SCALE GENOMIC DNA]</scope>
</reference>
<accession>A0A5E4R2T3</accession>
<dbReference type="AlphaFoldDB" id="A0A5E4R2T3"/>
<evidence type="ECO:0000313" key="1">
    <source>
        <dbReference type="EMBL" id="VVD03778.1"/>
    </source>
</evidence>